<dbReference type="RefSeq" id="WP_065545726.1">
    <property type="nucleotide sequence ID" value="NZ_CP016414.1"/>
</dbReference>
<gene>
    <name evidence="2" type="ORF">VSVS05_02392</name>
</gene>
<dbReference type="EMBL" id="CP016414">
    <property type="protein sequence ID" value="ANU37487.1"/>
    <property type="molecule type" value="Genomic_DNA"/>
</dbReference>
<evidence type="ECO:0000313" key="3">
    <source>
        <dbReference type="Proteomes" id="UP000092528"/>
    </source>
</evidence>
<evidence type="ECO:0000256" key="1">
    <source>
        <dbReference type="SAM" id="Phobius"/>
    </source>
</evidence>
<dbReference type="NCBIfam" id="TIGR02532">
    <property type="entry name" value="IV_pilin_GFxxxE"/>
    <property type="match status" value="1"/>
</dbReference>
<accession>A0A1C7FCQ1</accession>
<keyword evidence="3" id="KW-1185">Reference proteome</keyword>
<organism evidence="2 3">
    <name type="scientific">Vibrio scophthalmi</name>
    <dbReference type="NCBI Taxonomy" id="45658"/>
    <lineage>
        <taxon>Bacteria</taxon>
        <taxon>Pseudomonadati</taxon>
        <taxon>Pseudomonadota</taxon>
        <taxon>Gammaproteobacteria</taxon>
        <taxon>Vibrionales</taxon>
        <taxon>Vibrionaceae</taxon>
        <taxon>Vibrio</taxon>
    </lineage>
</organism>
<dbReference type="GeneID" id="96872616"/>
<name>A0A1C7FCQ1_9VIBR</name>
<proteinExistence type="predicted"/>
<evidence type="ECO:0000313" key="2">
    <source>
        <dbReference type="EMBL" id="ANU37487.1"/>
    </source>
</evidence>
<dbReference type="Pfam" id="PF07963">
    <property type="entry name" value="N_methyl"/>
    <property type="match status" value="1"/>
</dbReference>
<dbReference type="PATRIC" id="fig|45658.7.peg.2363"/>
<keyword evidence="1" id="KW-1133">Transmembrane helix</keyword>
<keyword evidence="1" id="KW-0472">Membrane</keyword>
<protein>
    <recommendedName>
        <fullName evidence="4">MSHA pilin protein MshD</fullName>
    </recommendedName>
</protein>
<keyword evidence="1" id="KW-0812">Transmembrane</keyword>
<dbReference type="InterPro" id="IPR012902">
    <property type="entry name" value="N_methyl_site"/>
</dbReference>
<dbReference type="AlphaFoldDB" id="A0A1C7FCQ1"/>
<evidence type="ECO:0008006" key="4">
    <source>
        <dbReference type="Google" id="ProtNLM"/>
    </source>
</evidence>
<reference evidence="2 3" key="1">
    <citation type="submission" date="2016-07" db="EMBL/GenBank/DDBJ databases">
        <title>Genome sequencing of Vibrio scophthalmi strain VS-05, an isolated from Paralichthys olivaceus.</title>
        <authorList>
            <person name="Han H.-J."/>
        </authorList>
    </citation>
    <scope>NUCLEOTIDE SEQUENCE [LARGE SCALE GENOMIC DNA]</scope>
    <source>
        <strain evidence="2 3">VS-05</strain>
    </source>
</reference>
<dbReference type="Proteomes" id="UP000092528">
    <property type="component" value="Chromosome 1"/>
</dbReference>
<sequence>MKTSRGFTLIESIIVMVVMALAMVTITSFLLPQVSQSADPHYQSRAKALGQSLMTQVLARNFDQNSLELGGAIRCSSSIDPGSLACTSEADFGPDEVSSGVLETPSQFNDVDDFIGCWASDPVAGSSCDNDLYQLVSSGTNSSYHNFQVKIAVVYSPNNSNVTLKKITLVIAAGTQDPIEFIAYRGNY</sequence>
<dbReference type="PROSITE" id="PS00409">
    <property type="entry name" value="PROKAR_NTER_METHYL"/>
    <property type="match status" value="1"/>
</dbReference>
<feature type="transmembrane region" description="Helical" evidence="1">
    <location>
        <begin position="12"/>
        <end position="31"/>
    </location>
</feature>